<dbReference type="Proteomes" id="UP000316639">
    <property type="component" value="Unassembled WGS sequence"/>
</dbReference>
<evidence type="ECO:0000313" key="3">
    <source>
        <dbReference type="Proteomes" id="UP000316639"/>
    </source>
</evidence>
<feature type="transmembrane region" description="Helical" evidence="1">
    <location>
        <begin position="45"/>
        <end position="63"/>
    </location>
</feature>
<dbReference type="AlphaFoldDB" id="A0A563EUC7"/>
<accession>A0A563EUC7</accession>
<reference evidence="2 3" key="1">
    <citation type="submission" date="2019-07" db="EMBL/GenBank/DDBJ databases">
        <title>Lentzea xizangensis sp. nov., isolated from Qinghai-Tibetan Plateau Soils.</title>
        <authorList>
            <person name="Huang J."/>
        </authorList>
    </citation>
    <scope>NUCLEOTIDE SEQUENCE [LARGE SCALE GENOMIC DNA]</scope>
    <source>
        <strain evidence="2 3">FXJ1.1311</strain>
    </source>
</reference>
<dbReference type="RefSeq" id="WP_146352706.1">
    <property type="nucleotide sequence ID" value="NZ_VOBR01000009.1"/>
</dbReference>
<gene>
    <name evidence="2" type="ORF">FKR81_16055</name>
</gene>
<evidence type="ECO:0000256" key="1">
    <source>
        <dbReference type="SAM" id="Phobius"/>
    </source>
</evidence>
<feature type="transmembrane region" description="Helical" evidence="1">
    <location>
        <begin position="241"/>
        <end position="260"/>
    </location>
</feature>
<feature type="transmembrane region" description="Helical" evidence="1">
    <location>
        <begin position="100"/>
        <end position="119"/>
    </location>
</feature>
<keyword evidence="1" id="KW-0812">Transmembrane</keyword>
<evidence type="ECO:0000313" key="2">
    <source>
        <dbReference type="EMBL" id="TWP51138.1"/>
    </source>
</evidence>
<comment type="caution">
    <text evidence="2">The sequence shown here is derived from an EMBL/GenBank/DDBJ whole genome shotgun (WGS) entry which is preliminary data.</text>
</comment>
<protein>
    <submittedName>
        <fullName evidence="2">Uncharacterized protein</fullName>
    </submittedName>
</protein>
<keyword evidence="1" id="KW-0472">Membrane</keyword>
<feature type="transmembrane region" description="Helical" evidence="1">
    <location>
        <begin position="164"/>
        <end position="181"/>
    </location>
</feature>
<keyword evidence="3" id="KW-1185">Reference proteome</keyword>
<name>A0A563EUC7_9PSEU</name>
<feature type="transmembrane region" description="Helical" evidence="1">
    <location>
        <begin position="75"/>
        <end position="94"/>
    </location>
</feature>
<keyword evidence="1" id="KW-1133">Transmembrane helix</keyword>
<organism evidence="2 3">
    <name type="scientific">Lentzea tibetensis</name>
    <dbReference type="NCBI Taxonomy" id="2591470"/>
    <lineage>
        <taxon>Bacteria</taxon>
        <taxon>Bacillati</taxon>
        <taxon>Actinomycetota</taxon>
        <taxon>Actinomycetes</taxon>
        <taxon>Pseudonocardiales</taxon>
        <taxon>Pseudonocardiaceae</taxon>
        <taxon>Lentzea</taxon>
    </lineage>
</organism>
<dbReference type="EMBL" id="VOBR01000009">
    <property type="protein sequence ID" value="TWP51138.1"/>
    <property type="molecule type" value="Genomic_DNA"/>
</dbReference>
<proteinExistence type="predicted"/>
<dbReference type="OrthoDB" id="582306at2"/>
<feature type="transmembrane region" description="Helical" evidence="1">
    <location>
        <begin position="15"/>
        <end position="33"/>
    </location>
</feature>
<sequence>MSTSVIGTEARWRHFFRHAAEMVVAMLVGMALADQLVGTPQRPDVAAFVAATGMTVAMTVWMLHRGHGWARVVEMAAAMYLPYLVLLVPHWLGFLPGEHVVMGGHVLMLPAMAFAMLAHREEYSRHHSGTAHPLVRVLAHRAPTWIALAMVGDNWQSPSAPEPWTLLLLPSAYLFFGVVRGQFADRRMLAVQVAGFALYLALAVLAANVEWSLWVVAAGWGLHAVWDFAHHRADRVAPRWWSEWCGVVDLVIAATIVLFLV</sequence>